<dbReference type="PROSITE" id="PS00409">
    <property type="entry name" value="PROKAR_NTER_METHYL"/>
    <property type="match status" value="1"/>
</dbReference>
<keyword evidence="1" id="KW-0472">Membrane</keyword>
<name>A0ABN8E8E4_9VIBR</name>
<dbReference type="SUPFAM" id="SSF54523">
    <property type="entry name" value="Pili subunits"/>
    <property type="match status" value="1"/>
</dbReference>
<evidence type="ECO:0008006" key="4">
    <source>
        <dbReference type="Google" id="ProtNLM"/>
    </source>
</evidence>
<dbReference type="Gene3D" id="3.30.700.10">
    <property type="entry name" value="Glycoprotein, Type 4 Pilin"/>
    <property type="match status" value="1"/>
</dbReference>
<comment type="caution">
    <text evidence="2">The sequence shown here is derived from an EMBL/GenBank/DDBJ whole genome shotgun (WGS) entry which is preliminary data.</text>
</comment>
<evidence type="ECO:0000256" key="1">
    <source>
        <dbReference type="SAM" id="Phobius"/>
    </source>
</evidence>
<evidence type="ECO:0000313" key="2">
    <source>
        <dbReference type="EMBL" id="CAH0541577.1"/>
    </source>
</evidence>
<feature type="transmembrane region" description="Helical" evidence="1">
    <location>
        <begin position="7"/>
        <end position="32"/>
    </location>
</feature>
<dbReference type="Pfam" id="PF07963">
    <property type="entry name" value="N_methyl"/>
    <property type="match status" value="1"/>
</dbReference>
<keyword evidence="1" id="KW-1133">Transmembrane helix</keyword>
<dbReference type="Proteomes" id="UP000838748">
    <property type="component" value="Unassembled WGS sequence"/>
</dbReference>
<dbReference type="NCBIfam" id="TIGR02532">
    <property type="entry name" value="IV_pilin_GFxxxE"/>
    <property type="match status" value="1"/>
</dbReference>
<dbReference type="EMBL" id="CAKLDM010000002">
    <property type="protein sequence ID" value="CAH0541577.1"/>
    <property type="molecule type" value="Genomic_DNA"/>
</dbReference>
<protein>
    <recommendedName>
        <fullName evidence="4">MSHA pilin protein MshB</fullName>
    </recommendedName>
</protein>
<sequence>MFIKQKGFSLLELIIVIVIIGVLAVVALPRLLDTVSGARKSSVEAVASGYAAGVLSARAQWEAEARPSITVDGEKYNTVNYDGTNFWLTSSTAANGNATGFQDGYPIAVNTDNFNYPNSITVQLCIDLMDNLLHNAPLVAAVGDIDEDVKFSAEADSTNNKCTYTQLDSGVGHKFVYDIATGSVLVLLQ</sequence>
<gene>
    <name evidence="2" type="ORF">VMF7928_03640</name>
</gene>
<dbReference type="RefSeq" id="WP_237363104.1">
    <property type="nucleotide sequence ID" value="NZ_CAKLDM010000002.1"/>
</dbReference>
<organism evidence="2 3">
    <name type="scientific">Vibrio marisflavi CECT 7928</name>
    <dbReference type="NCBI Taxonomy" id="634439"/>
    <lineage>
        <taxon>Bacteria</taxon>
        <taxon>Pseudomonadati</taxon>
        <taxon>Pseudomonadota</taxon>
        <taxon>Gammaproteobacteria</taxon>
        <taxon>Vibrionales</taxon>
        <taxon>Vibrionaceae</taxon>
        <taxon>Vibrio</taxon>
    </lineage>
</organism>
<dbReference type="InterPro" id="IPR012902">
    <property type="entry name" value="N_methyl_site"/>
</dbReference>
<proteinExistence type="predicted"/>
<reference evidence="2" key="1">
    <citation type="submission" date="2021-11" db="EMBL/GenBank/DDBJ databases">
        <authorList>
            <person name="Rodrigo-Torres L."/>
            <person name="Arahal R. D."/>
            <person name="Lucena T."/>
        </authorList>
    </citation>
    <scope>NUCLEOTIDE SEQUENCE</scope>
    <source>
        <strain evidence="2">CECT 7928</strain>
    </source>
</reference>
<evidence type="ECO:0000313" key="3">
    <source>
        <dbReference type="Proteomes" id="UP000838748"/>
    </source>
</evidence>
<accession>A0ABN8E8E4</accession>
<keyword evidence="3" id="KW-1185">Reference proteome</keyword>
<keyword evidence="1" id="KW-0812">Transmembrane</keyword>
<dbReference type="InterPro" id="IPR045584">
    <property type="entry name" value="Pilin-like"/>
</dbReference>